<evidence type="ECO:0000256" key="1">
    <source>
        <dbReference type="ARBA" id="ARBA00001922"/>
    </source>
</evidence>
<dbReference type="Pfam" id="PF03308">
    <property type="entry name" value="MeaB"/>
    <property type="match status" value="1"/>
</dbReference>
<dbReference type="EC" id="5.4.99.13" evidence="9"/>
<dbReference type="Gene3D" id="3.40.50.280">
    <property type="entry name" value="Cobalamin-binding domain"/>
    <property type="match status" value="1"/>
</dbReference>
<keyword evidence="4 9" id="KW-0378">Hydrolase</keyword>
<comment type="function">
    <text evidence="9">Catalyzes the reversible interconversion of isobutyryl-CoA and n-butyryl-CoA, using radical chemistry. Also exhibits GTPase activity, associated with its G-protein domain (MeaI) that functions as a chaperone that assists cofactor delivery and proper holo-enzyme assembly.</text>
</comment>
<evidence type="ECO:0000259" key="10">
    <source>
        <dbReference type="PROSITE" id="PS51332"/>
    </source>
</evidence>
<dbReference type="PROSITE" id="PS51332">
    <property type="entry name" value="B12_BINDING"/>
    <property type="match status" value="1"/>
</dbReference>
<gene>
    <name evidence="9" type="primary">icmF</name>
    <name evidence="11" type="ORF">ACFQ1U_08460</name>
</gene>
<comment type="caution">
    <text evidence="11">The sequence shown here is derived from an EMBL/GenBank/DDBJ whole genome shotgun (WGS) entry which is preliminary data.</text>
</comment>
<keyword evidence="9" id="KW-0511">Multifunctional enzyme</keyword>
<feature type="binding site" evidence="9">
    <location>
        <position position="909"/>
    </location>
    <ligand>
        <name>substrate</name>
    </ligand>
</feature>
<feature type="binding site" evidence="9">
    <location>
        <position position="248"/>
    </location>
    <ligand>
        <name>Mg(2+)</name>
        <dbReference type="ChEBI" id="CHEBI:18420"/>
        <label>1</label>
        <note>catalytic</note>
    </ligand>
</feature>
<evidence type="ECO:0000313" key="11">
    <source>
        <dbReference type="EMBL" id="MFD0993234.1"/>
    </source>
</evidence>
<feature type="binding site" evidence="9">
    <location>
        <begin position="343"/>
        <end position="346"/>
    </location>
    <ligand>
        <name>GTP</name>
        <dbReference type="ChEBI" id="CHEBI:37565"/>
    </ligand>
</feature>
<feature type="binding site" evidence="9">
    <location>
        <position position="251"/>
    </location>
    <ligand>
        <name>GTP</name>
        <dbReference type="ChEBI" id="CHEBI:37565"/>
    </ligand>
</feature>
<dbReference type="InterPro" id="IPR052040">
    <property type="entry name" value="GTPase/Isobutyryl-CoA_mutase"/>
</dbReference>
<dbReference type="EC" id="3.6.5.-" evidence="9"/>
<keyword evidence="6 9" id="KW-0143">Chaperone</keyword>
<accession>A0ABW3JS58</accession>
<keyword evidence="12" id="KW-1185">Reference proteome</keyword>
<dbReference type="InterPro" id="IPR027417">
    <property type="entry name" value="P-loop_NTPase"/>
</dbReference>
<feature type="binding site" evidence="9">
    <location>
        <position position="820"/>
    </location>
    <ligand>
        <name>substrate</name>
    </ligand>
</feature>
<reference evidence="12" key="1">
    <citation type="journal article" date="2019" name="Int. J. Syst. Evol. Microbiol.">
        <title>The Global Catalogue of Microorganisms (GCM) 10K type strain sequencing project: providing services to taxonomists for standard genome sequencing and annotation.</title>
        <authorList>
            <consortium name="The Broad Institute Genomics Platform"/>
            <consortium name="The Broad Institute Genome Sequencing Center for Infectious Disease"/>
            <person name="Wu L."/>
            <person name="Ma J."/>
        </authorList>
    </citation>
    <scope>NUCLEOTIDE SEQUENCE [LARGE SCALE GENOMIC DNA]</scope>
    <source>
        <strain evidence="12">CCUG 60527</strain>
    </source>
</reference>
<feature type="binding site" evidence="9">
    <location>
        <position position="591"/>
    </location>
    <ligand>
        <name>substrate</name>
    </ligand>
</feature>
<keyword evidence="2 9" id="KW-0846">Cobalamin</keyword>
<feature type="binding site" description="axial binding residue" evidence="9">
    <location>
        <position position="25"/>
    </location>
    <ligand>
        <name>adenosylcob(III)alamin</name>
        <dbReference type="ChEBI" id="CHEBI:18408"/>
    </ligand>
    <ligandPart>
        <name>Co</name>
        <dbReference type="ChEBI" id="CHEBI:27638"/>
    </ligandPart>
</feature>
<evidence type="ECO:0000256" key="2">
    <source>
        <dbReference type="ARBA" id="ARBA00022628"/>
    </source>
</evidence>
<dbReference type="InterPro" id="IPR006099">
    <property type="entry name" value="MeMalonylCoA_mutase_a/b_cat"/>
</dbReference>
<evidence type="ECO:0000256" key="9">
    <source>
        <dbReference type="HAMAP-Rule" id="MF_02050"/>
    </source>
</evidence>
<comment type="catalytic activity">
    <reaction evidence="9">
        <text>GTP + H2O = GDP + phosphate + H(+)</text>
        <dbReference type="Rhea" id="RHEA:19669"/>
        <dbReference type="ChEBI" id="CHEBI:15377"/>
        <dbReference type="ChEBI" id="CHEBI:15378"/>
        <dbReference type="ChEBI" id="CHEBI:37565"/>
        <dbReference type="ChEBI" id="CHEBI:43474"/>
        <dbReference type="ChEBI" id="CHEBI:58189"/>
    </reaction>
</comment>
<dbReference type="InterPro" id="IPR006158">
    <property type="entry name" value="Cobalamin-bd"/>
</dbReference>
<evidence type="ECO:0000313" key="12">
    <source>
        <dbReference type="Proteomes" id="UP001597062"/>
    </source>
</evidence>
<dbReference type="SUPFAM" id="SSF52242">
    <property type="entry name" value="Cobalamin (vitamin B12)-binding domain"/>
    <property type="match status" value="1"/>
</dbReference>
<feature type="domain" description="B12-binding" evidence="10">
    <location>
        <begin position="12"/>
        <end position="146"/>
    </location>
</feature>
<feature type="binding site" evidence="9">
    <location>
        <position position="776"/>
    </location>
    <ligand>
        <name>substrate</name>
    </ligand>
</feature>
<dbReference type="InterPro" id="IPR016176">
    <property type="entry name" value="Cbl-dep_enz_cat"/>
</dbReference>
<feature type="binding site" evidence="9">
    <location>
        <position position="869"/>
    </location>
    <ligand>
        <name>substrate</name>
    </ligand>
</feature>
<feature type="binding site" evidence="9">
    <location>
        <position position="235"/>
    </location>
    <ligand>
        <name>Mg(2+)</name>
        <dbReference type="ChEBI" id="CHEBI:18420"/>
        <label>2</label>
    </ligand>
</feature>
<keyword evidence="9" id="KW-0460">Magnesium</keyword>
<keyword evidence="5 9" id="KW-0342">GTP-binding</keyword>
<evidence type="ECO:0000256" key="5">
    <source>
        <dbReference type="ARBA" id="ARBA00023134"/>
    </source>
</evidence>
<dbReference type="InterPro" id="IPR036724">
    <property type="entry name" value="Cobalamin-bd_sf"/>
</dbReference>
<comment type="cofactor">
    <cofactor evidence="1 9">
        <name>adenosylcob(III)alamin</name>
        <dbReference type="ChEBI" id="CHEBI:18408"/>
    </cofactor>
</comment>
<evidence type="ECO:0000256" key="8">
    <source>
        <dbReference type="ARBA" id="ARBA00023285"/>
    </source>
</evidence>
<dbReference type="Gene3D" id="3.40.50.300">
    <property type="entry name" value="P-loop containing nucleotide triphosphate hydrolases"/>
    <property type="match status" value="1"/>
</dbReference>
<comment type="domain">
    <text evidence="9">Is composed of four functional domains: the N-terminal 5'-deoxyadenosylcobalamin binding region that is homologous to the small subunit of ICM (IcmB), a middle P-loop GTPase domain (MeaI) that likely acts as a chaperone for ICM, a structured linker region involved in dimer formation, and a C-terminal part that is homologous to the large substrate-binding subunit of ICM (IcmA).</text>
</comment>
<dbReference type="PANTHER" id="PTHR43087">
    <property type="entry name" value="LYSINE/ARGININE/ORNITHINE TRANSPORT SYSTEM KINASE"/>
    <property type="match status" value="1"/>
</dbReference>
<dbReference type="Pfam" id="PF01642">
    <property type="entry name" value="MM_CoA_mutase"/>
    <property type="match status" value="2"/>
</dbReference>
<feature type="binding site" evidence="9">
    <location>
        <position position="210"/>
    </location>
    <ligand>
        <name>Mg(2+)</name>
        <dbReference type="ChEBI" id="CHEBI:18420"/>
        <label>1</label>
        <note>catalytic</note>
    </ligand>
</feature>
<dbReference type="PANTHER" id="PTHR43087:SF1">
    <property type="entry name" value="LAO_AO TRANSPORT SYSTEM ATPASE"/>
    <property type="match status" value="1"/>
</dbReference>
<evidence type="ECO:0000256" key="3">
    <source>
        <dbReference type="ARBA" id="ARBA00022741"/>
    </source>
</evidence>
<feature type="binding site" evidence="9">
    <location>
        <position position="297"/>
    </location>
    <ligand>
        <name>Mg(2+)</name>
        <dbReference type="ChEBI" id="CHEBI:18420"/>
        <label>2</label>
    </ligand>
</feature>
<dbReference type="EMBL" id="JBHTJR010000045">
    <property type="protein sequence ID" value="MFD0993234.1"/>
    <property type="molecule type" value="Genomic_DNA"/>
</dbReference>
<dbReference type="Gene3D" id="3.20.20.240">
    <property type="entry name" value="Methylmalonyl-CoA mutase"/>
    <property type="match status" value="1"/>
</dbReference>
<feature type="binding site" evidence="9">
    <location>
        <position position="234"/>
    </location>
    <ligand>
        <name>Mg(2+)</name>
        <dbReference type="ChEBI" id="CHEBI:18420"/>
        <label>2</label>
    </ligand>
</feature>
<keyword evidence="8 9" id="KW-0170">Cobalt</keyword>
<keyword evidence="7 9" id="KW-0413">Isomerase</keyword>
<evidence type="ECO:0000256" key="4">
    <source>
        <dbReference type="ARBA" id="ARBA00022801"/>
    </source>
</evidence>
<dbReference type="SUPFAM" id="SSF51703">
    <property type="entry name" value="Cobalamin (vitamin B12)-dependent enzymes"/>
    <property type="match status" value="1"/>
</dbReference>
<keyword evidence="9" id="KW-0479">Metal-binding</keyword>
<dbReference type="SUPFAM" id="SSF52540">
    <property type="entry name" value="P-loop containing nucleoside triphosphate hydrolases"/>
    <property type="match status" value="1"/>
</dbReference>
<comment type="caution">
    <text evidence="9">Lacks conserved residue(s) required for the propagation of feature annotation.</text>
</comment>
<comment type="subunit">
    <text evidence="9">Homodimer.</text>
</comment>
<comment type="similarity">
    <text evidence="9">Belongs to the IcmF family.</text>
</comment>
<feature type="binding site" evidence="9">
    <location>
        <position position="296"/>
    </location>
    <ligand>
        <name>Mg(2+)</name>
        <dbReference type="ChEBI" id="CHEBI:18420"/>
        <label>2</label>
    </ligand>
</feature>
<comment type="cofactor">
    <cofactor evidence="9">
        <name>Mg(2+)</name>
        <dbReference type="ChEBI" id="CHEBI:18420"/>
    </cofactor>
</comment>
<organism evidence="11 12">
    <name type="scientific">Tenacibaculum geojense</name>
    <dbReference type="NCBI Taxonomy" id="915352"/>
    <lineage>
        <taxon>Bacteria</taxon>
        <taxon>Pseudomonadati</taxon>
        <taxon>Bacteroidota</taxon>
        <taxon>Flavobacteriia</taxon>
        <taxon>Flavobacteriales</taxon>
        <taxon>Flavobacteriaceae</taxon>
        <taxon>Tenacibaculum</taxon>
    </lineage>
</organism>
<feature type="binding site" evidence="9">
    <location>
        <begin position="206"/>
        <end position="211"/>
    </location>
    <ligand>
        <name>GTP</name>
        <dbReference type="ChEBI" id="CHEBI:37565"/>
    </ligand>
</feature>
<dbReference type="Pfam" id="PF02310">
    <property type="entry name" value="B12-binding"/>
    <property type="match status" value="1"/>
</dbReference>
<feature type="binding site" evidence="9">
    <location>
        <position position="1021"/>
    </location>
    <ligand>
        <name>GTP</name>
        <dbReference type="ChEBI" id="CHEBI:37565"/>
    </ligand>
</feature>
<feature type="binding site" evidence="9">
    <location>
        <position position="296"/>
    </location>
    <ligand>
        <name>Mg(2+)</name>
        <dbReference type="ChEBI" id="CHEBI:18420"/>
        <label>1</label>
        <note>catalytic</note>
    </ligand>
</feature>
<feature type="binding site" evidence="9">
    <location>
        <position position="1140"/>
    </location>
    <ligand>
        <name>GTP</name>
        <dbReference type="ChEBI" id="CHEBI:37565"/>
    </ligand>
</feature>
<proteinExistence type="inferred from homology"/>
<evidence type="ECO:0000256" key="6">
    <source>
        <dbReference type="ARBA" id="ARBA00023186"/>
    </source>
</evidence>
<dbReference type="InterPro" id="IPR033669">
    <property type="entry name" value="IcmF"/>
</dbReference>
<sequence length="1141" mass="127739">MEQITPYKPKHKVRIVTAASLFDGHDAAINIMRRIIQSTGVEVIHLGHDRSVEEVVNCAIQEDANAIAMTSYQGGHNEYFKYMYDLLQEKGAGHIKIFGGGGGVILPEEIKELMDYGITRIYSPDDGREMGLQGMINDLVQQSDFAIGDVLNGEINHLEEKNVGSIARIISSAENFPKVAKESMDLIHKKNEKSKTPVLGITGTGGAGKSSLVDELVRRFLIDFPEKTIGLISVDPSKRKTGGALLGDRIRMNAINNERVYMRSLATRQSNLALSKYVNEAVEVLKAAEFDLIILETSGIGQSDTEIIEHSDASLYVMTPEFGAATQLEKIDMLDFADLVAINKFDKRGALDALRDVKKQYMRNNNLWDIPMDEMPVFGTIASQFNDPGMNSLYKAIMDKVVEKTGADLKSTFEITKEMSEKIFVIPPARTRYLSEIAENNRAYDKTVDEQEKVAQKLYGIFKTIESVSEGTVTIDKSGIDETSLQKTDDNSDFLKLLVAEFDRVKMNLDPYNWEIILNWATKVQKYKDPIYTFKVRDKEIKIETHSESLSHSQIPKVALPKYQAWGDLLRWNLQENVPGEFPYTSGLYPFKRTGEDPTRMFAGEGGPERTNRRFHYVSLGMPAKRLSTAFDSVTLYGNDPGHRPDIYGKIGNAGVSICCLDDAKKLYSGFDLSHAMTSVSMTINGPAPMLLGFFMNAAIDQNCEKYIKEYGLEDKVEAKLKELYDDKGIDRPKYNGDLPEGNDGLGLLLLGITGDQVLPADVYAEIKASTLSQVRGTVQADILKEDQAQNTCIFSTEFALRLMGDVQEYFIEKNVRNFYSVSISGYHIAEAGANPITQLALTLANGFTYVEYYLSRGMDINKFGPNLSFFFSNGIDPEYAVIGRVARKIWAKALKYKYGANARAQMLKYHIQTSGRSLHAQEIDFNDIRTTLQALYAIYDNCNSLHTNAYDEAITTPTEESVRRAMAIQLIINKELGLAKNENPIQGSFIIEELTDLVEEAVLTEFDRITERGGVLGAMETMYQRSKIQEESLYYETLKHTGEFPIIGVNTFLSSKGSPTVQPAEVIRATEEEKQFQIKTKESLNKANKEKVTKEIAKVQQAAIQNENIFEKLMEATKVCSLGQITSALFEVGGQYRRNM</sequence>
<dbReference type="Proteomes" id="UP001597062">
    <property type="component" value="Unassembled WGS sequence"/>
</dbReference>
<dbReference type="RefSeq" id="WP_386107279.1">
    <property type="nucleotide sequence ID" value="NZ_JBHTJR010000045.1"/>
</dbReference>
<dbReference type="CDD" id="cd02071">
    <property type="entry name" value="MM_CoA_mut_B12_BD"/>
    <property type="match status" value="1"/>
</dbReference>
<evidence type="ECO:0000256" key="7">
    <source>
        <dbReference type="ARBA" id="ARBA00023235"/>
    </source>
</evidence>
<feature type="binding site" evidence="9">
    <location>
        <position position="626"/>
    </location>
    <ligand>
        <name>substrate</name>
    </ligand>
</feature>
<name>A0ABW3JS58_9FLAO</name>
<feature type="binding site" evidence="9">
    <location>
        <position position="904"/>
    </location>
    <ligand>
        <name>substrate</name>
    </ligand>
</feature>
<protein>
    <recommendedName>
        <fullName evidence="9">Fused isobutyryl-CoA mutase</fullName>
    </recommendedName>
    <domain>
        <recommendedName>
            <fullName evidence="9">Isobutyryl-CoA mutase</fullName>
            <shortName evidence="9">ICM</shortName>
            <ecNumber evidence="9">5.4.99.13</ecNumber>
        </recommendedName>
    </domain>
    <domain>
        <recommendedName>
            <fullName evidence="9">P-loop GTPase</fullName>
            <ecNumber evidence="9">3.6.5.-</ecNumber>
        </recommendedName>
        <alternativeName>
            <fullName evidence="9">G-protein chaperone</fullName>
        </alternativeName>
    </domain>
</protein>
<feature type="binding site" evidence="9">
    <location>
        <position position="248"/>
    </location>
    <ligand>
        <name>Mg(2+)</name>
        <dbReference type="ChEBI" id="CHEBI:18420"/>
        <label>2</label>
    </ligand>
</feature>
<keyword evidence="3 9" id="KW-0547">Nucleotide-binding</keyword>
<comment type="catalytic activity">
    <reaction evidence="9">
        <text>2-methylpropanoyl-CoA = butanoyl-CoA</text>
        <dbReference type="Rhea" id="RHEA:13141"/>
        <dbReference type="ChEBI" id="CHEBI:57338"/>
        <dbReference type="ChEBI" id="CHEBI:57371"/>
        <dbReference type="EC" id="5.4.99.13"/>
    </reaction>
</comment>
<dbReference type="HAMAP" id="MF_02050">
    <property type="entry name" value="IcmF"/>
    <property type="match status" value="1"/>
</dbReference>